<comment type="caution">
    <text evidence="1">The sequence shown here is derived from an EMBL/GenBank/DDBJ whole genome shotgun (WGS) entry which is preliminary data.</text>
</comment>
<name>A0A2M7W6B4_9BACT</name>
<accession>A0A2M7W6B4</accession>
<dbReference type="EMBL" id="PFQG01000089">
    <property type="protein sequence ID" value="PJA22665.1"/>
    <property type="molecule type" value="Genomic_DNA"/>
</dbReference>
<protein>
    <submittedName>
        <fullName evidence="1">Uncharacterized protein</fullName>
    </submittedName>
</protein>
<gene>
    <name evidence="1" type="ORF">COX59_02385</name>
</gene>
<evidence type="ECO:0000313" key="1">
    <source>
        <dbReference type="EMBL" id="PJA22665.1"/>
    </source>
</evidence>
<proteinExistence type="predicted"/>
<dbReference type="AlphaFoldDB" id="A0A2M7W6B4"/>
<evidence type="ECO:0000313" key="2">
    <source>
        <dbReference type="Proteomes" id="UP000228627"/>
    </source>
</evidence>
<dbReference type="Proteomes" id="UP000228627">
    <property type="component" value="Unassembled WGS sequence"/>
</dbReference>
<reference evidence="2" key="1">
    <citation type="submission" date="2017-09" db="EMBL/GenBank/DDBJ databases">
        <title>Depth-based differentiation of microbial function through sediment-hosted aquifers and enrichment of novel symbionts in the deep terrestrial subsurface.</title>
        <authorList>
            <person name="Probst A.J."/>
            <person name="Ladd B."/>
            <person name="Jarett J.K."/>
            <person name="Geller-Mcgrath D.E."/>
            <person name="Sieber C.M.K."/>
            <person name="Emerson J.B."/>
            <person name="Anantharaman K."/>
            <person name="Thomas B.C."/>
            <person name="Malmstrom R."/>
            <person name="Stieglmeier M."/>
            <person name="Klingl A."/>
            <person name="Woyke T."/>
            <person name="Ryan C.M."/>
            <person name="Banfield J.F."/>
        </authorList>
    </citation>
    <scope>NUCLEOTIDE SEQUENCE [LARGE SCALE GENOMIC DNA]</scope>
</reference>
<organism evidence="1 2">
    <name type="scientific">Candidatus Beckwithbacteria bacterium CG_4_10_14_0_2_um_filter_47_25</name>
    <dbReference type="NCBI Taxonomy" id="1974493"/>
    <lineage>
        <taxon>Bacteria</taxon>
        <taxon>Candidatus Beckwithiibacteriota</taxon>
    </lineage>
</organism>
<sequence length="128" mass="14322">MPQAPQTEIIIPFSDKFDPTPPVNEVGQQVVDAQYGIFCAEKPDFNPDAPIEQKQRALFRLFEVGQIEDIGEVAESWFGGRKSGEWTDEEFNLLKENLPPTAANELRRIASQRALVKHNKGLAAAQTK</sequence>